<evidence type="ECO:0000313" key="3">
    <source>
        <dbReference type="Proteomes" id="UP000065261"/>
    </source>
</evidence>
<dbReference type="SUPFAM" id="SSF52540">
    <property type="entry name" value="P-loop containing nucleoside triphosphate hydrolases"/>
    <property type="match status" value="1"/>
</dbReference>
<dbReference type="RefSeq" id="WP_058374741.1">
    <property type="nucleotide sequence ID" value="NZ_CP011035.1"/>
</dbReference>
<dbReference type="OrthoDB" id="6312727at2"/>
<dbReference type="KEGG" id="ptn:PTRA_b0175"/>
<dbReference type="Gene3D" id="3.40.50.300">
    <property type="entry name" value="P-loop containing nucleotide triphosphate hydrolases"/>
    <property type="match status" value="1"/>
</dbReference>
<dbReference type="Pfam" id="PF13481">
    <property type="entry name" value="AAA_25"/>
    <property type="match status" value="1"/>
</dbReference>
<name>A0A0U2X435_9GAMM</name>
<feature type="compositionally biased region" description="Polar residues" evidence="1">
    <location>
        <begin position="7"/>
        <end position="22"/>
    </location>
</feature>
<evidence type="ECO:0000256" key="1">
    <source>
        <dbReference type="SAM" id="MobiDB-lite"/>
    </source>
</evidence>
<proteinExistence type="predicted"/>
<sequence length="277" mass="29887">MNDQEHTQQFSPNSESTNTPNPLHQLRKADSVLSIVQADIPQPCIIVPAILTAGEATLLAAGAGSGKTFISQHVAASVAAGIPCFDSAPCEAKKVLYIDAELGLHQIKQRFANIFNAIGAGPDGNYLKIIHKKSFQGGIPDLATSDGFDALASDIEWADVVIFDNLSALYTSAEELNQNDWNYYNKCIDALRNEGKAILILHHTDKTGKNYRGHTEIARAVDNVLIAAKDLKASTNAVTVVDIAQSKSRNGASSEKLMSVSFGDINKDGRFLMFRSK</sequence>
<protein>
    <recommendedName>
        <fullName evidence="4">AAA+ ATPase domain-containing protein</fullName>
    </recommendedName>
</protein>
<dbReference type="Proteomes" id="UP000065261">
    <property type="component" value="Chromosome II"/>
</dbReference>
<feature type="region of interest" description="Disordered" evidence="1">
    <location>
        <begin position="1"/>
        <end position="23"/>
    </location>
</feature>
<reference evidence="2 3" key="1">
    <citation type="submission" date="2015-03" db="EMBL/GenBank/DDBJ databases">
        <authorList>
            <person name="Murphy D."/>
        </authorList>
    </citation>
    <scope>NUCLEOTIDE SEQUENCE [LARGE SCALE GENOMIC DNA]</scope>
    <source>
        <strain evidence="2 3">KMM 520</strain>
    </source>
</reference>
<dbReference type="EMBL" id="CP011035">
    <property type="protein sequence ID" value="ALS34697.1"/>
    <property type="molecule type" value="Genomic_DNA"/>
</dbReference>
<accession>A0A0U2X435</accession>
<dbReference type="InterPro" id="IPR027417">
    <property type="entry name" value="P-loop_NTPase"/>
</dbReference>
<evidence type="ECO:0000313" key="2">
    <source>
        <dbReference type="EMBL" id="ALS34697.1"/>
    </source>
</evidence>
<dbReference type="PATRIC" id="fig|1315283.4.peg.3289"/>
<gene>
    <name evidence="2" type="ORF">PTRA_b0175</name>
</gene>
<organism evidence="2">
    <name type="scientific">Pseudoalteromonas translucida KMM 520</name>
    <dbReference type="NCBI Taxonomy" id="1315283"/>
    <lineage>
        <taxon>Bacteria</taxon>
        <taxon>Pseudomonadati</taxon>
        <taxon>Pseudomonadota</taxon>
        <taxon>Gammaproteobacteria</taxon>
        <taxon>Alteromonadales</taxon>
        <taxon>Pseudoalteromonadaceae</taxon>
        <taxon>Pseudoalteromonas</taxon>
    </lineage>
</organism>
<dbReference type="AlphaFoldDB" id="A0A0U2X435"/>
<evidence type="ECO:0008006" key="4">
    <source>
        <dbReference type="Google" id="ProtNLM"/>
    </source>
</evidence>